<keyword evidence="2" id="KW-1185">Reference proteome</keyword>
<dbReference type="RefSeq" id="WP_283763266.1">
    <property type="nucleotide sequence ID" value="NZ_JAQPOK010000100.1"/>
</dbReference>
<dbReference type="EMBL" id="JAQPOK010000100">
    <property type="protein sequence ID" value="MDJ1179963.1"/>
    <property type="molecule type" value="Genomic_DNA"/>
</dbReference>
<proteinExistence type="predicted"/>
<evidence type="ECO:0000313" key="1">
    <source>
        <dbReference type="EMBL" id="MDJ1179963.1"/>
    </source>
</evidence>
<accession>A0ABT7BNU7</accession>
<reference evidence="1 2" key="1">
    <citation type="submission" date="2023-01" db="EMBL/GenBank/DDBJ databases">
        <title>Novel diversity within Roseofilum (Cyanobacteria; Desertifilaceae) from marine benthic mats with descriptions of four novel species.</title>
        <authorList>
            <person name="Wang Y."/>
            <person name="Berthold D.E."/>
            <person name="Hu J."/>
            <person name="Lefler F.W."/>
            <person name="Laughinghouse H.D. IV."/>
        </authorList>
    </citation>
    <scope>NUCLEOTIDE SEQUENCE [LARGE SCALE GENOMIC DNA]</scope>
    <source>
        <strain evidence="1 2">BLCC-M91</strain>
    </source>
</reference>
<gene>
    <name evidence="1" type="ORF">PJF56_13930</name>
</gene>
<evidence type="ECO:0000313" key="2">
    <source>
        <dbReference type="Proteomes" id="UP001231370"/>
    </source>
</evidence>
<dbReference type="Proteomes" id="UP001231370">
    <property type="component" value="Unassembled WGS sequence"/>
</dbReference>
<sequence length="49" mass="5870">MSYFTEFAKRNSRQKQEILNRCDRIIGLVHEIHKLFATQPDVEDDEALY</sequence>
<protein>
    <submittedName>
        <fullName evidence="1">Uncharacterized protein</fullName>
    </submittedName>
</protein>
<organism evidence="1 2">
    <name type="scientific">Roseofilum halophilum BLCC-M91</name>
    <dbReference type="NCBI Taxonomy" id="3022259"/>
    <lineage>
        <taxon>Bacteria</taxon>
        <taxon>Bacillati</taxon>
        <taxon>Cyanobacteriota</taxon>
        <taxon>Cyanophyceae</taxon>
        <taxon>Desertifilales</taxon>
        <taxon>Desertifilaceae</taxon>
        <taxon>Roseofilum</taxon>
        <taxon>Roseofilum halophilum</taxon>
    </lineage>
</organism>
<name>A0ABT7BNU7_9CYAN</name>
<comment type="caution">
    <text evidence="1">The sequence shown here is derived from an EMBL/GenBank/DDBJ whole genome shotgun (WGS) entry which is preliminary data.</text>
</comment>